<dbReference type="InterPro" id="IPR055119">
    <property type="entry name" value="Mig18_Fn1"/>
</dbReference>
<keyword evidence="3" id="KW-1185">Reference proteome</keyword>
<name>A0A8R1DFM2_CAEJA</name>
<feature type="domain" description="Abnormal cell migration protein 18-like fibronectin type I" evidence="1">
    <location>
        <begin position="82"/>
        <end position="141"/>
    </location>
</feature>
<dbReference type="Pfam" id="PF23003">
    <property type="entry name" value="Fn1_2"/>
    <property type="match status" value="1"/>
</dbReference>
<protein>
    <recommendedName>
        <fullName evidence="1">Abnormal cell migration protein 18-like fibronectin type I domain-containing protein</fullName>
    </recommendedName>
</protein>
<evidence type="ECO:0000313" key="2">
    <source>
        <dbReference type="EnsemblMetazoa" id="CJA01079.1"/>
    </source>
</evidence>
<reference evidence="3" key="1">
    <citation type="submission" date="2010-08" db="EMBL/GenBank/DDBJ databases">
        <authorList>
            <consortium name="Caenorhabditis japonica Sequencing Consortium"/>
            <person name="Wilson R.K."/>
        </authorList>
    </citation>
    <scope>NUCLEOTIDE SEQUENCE [LARGE SCALE GENOMIC DNA]</scope>
    <source>
        <strain evidence="3">DF5081</strain>
    </source>
</reference>
<dbReference type="AlphaFoldDB" id="A0A8R1DFM2"/>
<accession>A0A8R1DFM2</accession>
<dbReference type="Proteomes" id="UP000005237">
    <property type="component" value="Unassembled WGS sequence"/>
</dbReference>
<sequence length="334" mass="37385">MEHGLRKFTLRVLSDFVIFWSQTRLWHDMSPLAAVFLSADVLKGGVLLEGGVLIFEVMLAVALYYRRCSIKGCSPTNDNDDENYLKAGEKITKHDFVFKCHESQDGKLDYESVACIDPFGQAMKPGEKRMLSNGTIVLSCKVVGTSLKKVYERATGCFYNGIIYSDEETWVEPVKDSPDNSIDGLVKTCFNVRMSFHEVHTIGCAIGSTQILQGEVGKLPNGTFMKCVQYQDEHWMLKSVDDIDMSCQYENHTLPHDSLFADSDKFSIIQCLYGSTKKIGCVLKDKSVEVGKMAVLSNDCVLICAPTDTVYGCRKIPDDVEIVEELDSRLPTLF</sequence>
<proteinExistence type="predicted"/>
<reference evidence="2" key="2">
    <citation type="submission" date="2022-06" db="UniProtKB">
        <authorList>
            <consortium name="EnsemblMetazoa"/>
        </authorList>
    </citation>
    <scope>IDENTIFICATION</scope>
    <source>
        <strain evidence="2">DF5081</strain>
    </source>
</reference>
<evidence type="ECO:0000259" key="1">
    <source>
        <dbReference type="Pfam" id="PF23003"/>
    </source>
</evidence>
<dbReference type="EnsemblMetazoa" id="CJA01079.1">
    <property type="protein sequence ID" value="CJA01079.1"/>
    <property type="gene ID" value="WBGene00120282"/>
</dbReference>
<organism evidence="2 3">
    <name type="scientific">Caenorhabditis japonica</name>
    <dbReference type="NCBI Taxonomy" id="281687"/>
    <lineage>
        <taxon>Eukaryota</taxon>
        <taxon>Metazoa</taxon>
        <taxon>Ecdysozoa</taxon>
        <taxon>Nematoda</taxon>
        <taxon>Chromadorea</taxon>
        <taxon>Rhabditida</taxon>
        <taxon>Rhabditina</taxon>
        <taxon>Rhabditomorpha</taxon>
        <taxon>Rhabditoidea</taxon>
        <taxon>Rhabditidae</taxon>
        <taxon>Peloderinae</taxon>
        <taxon>Caenorhabditis</taxon>
    </lineage>
</organism>
<evidence type="ECO:0000313" key="3">
    <source>
        <dbReference type="Proteomes" id="UP000005237"/>
    </source>
</evidence>